<evidence type="ECO:0000313" key="1">
    <source>
        <dbReference type="EMBL" id="ANV78968.1"/>
    </source>
</evidence>
<name>A0A1B1T9K5_9ARCH</name>
<reference evidence="1" key="1">
    <citation type="submission" date="2014-11" db="EMBL/GenBank/DDBJ databases">
        <authorList>
            <person name="Zhu J."/>
            <person name="Qi W."/>
            <person name="Song R."/>
        </authorList>
    </citation>
    <scope>NUCLEOTIDE SEQUENCE</scope>
</reference>
<dbReference type="AlphaFoldDB" id="A0A1B1T9K5"/>
<protein>
    <submittedName>
        <fullName evidence="1">Uncharacterized protein</fullName>
    </submittedName>
</protein>
<sequence length="48" mass="5369">MTEFSTEDDKTPTRITLNSPSVLWLDAITPAIFSGEVNLLADNRHFCT</sequence>
<accession>A0A1B1T9K5</accession>
<organism evidence="1">
    <name type="scientific">uncultured Poseidoniia archaeon</name>
    <dbReference type="NCBI Taxonomy" id="1697135"/>
    <lineage>
        <taxon>Archaea</taxon>
        <taxon>Methanobacteriati</taxon>
        <taxon>Thermoplasmatota</taxon>
        <taxon>Candidatus Poseidoniia</taxon>
        <taxon>environmental samples</taxon>
    </lineage>
</organism>
<reference evidence="1" key="2">
    <citation type="journal article" date="2015" name="ISME J.">
        <title>A new class of marine Euryarchaeota group II from the Mediterranean deep chlorophyll maximum.</title>
        <authorList>
            <person name="Martin-Cuadrado A.B."/>
            <person name="Garcia-Heredia I."/>
            <person name="Molto A.G."/>
            <person name="Lopez-Ubeda R."/>
            <person name="Kimes N."/>
            <person name="Lopez-Garcia P."/>
            <person name="Moreira D."/>
            <person name="Rodriguez-Valera F."/>
        </authorList>
    </citation>
    <scope>NUCLEOTIDE SEQUENCE</scope>
</reference>
<dbReference type="EMBL" id="KP211807">
    <property type="protein sequence ID" value="ANV78968.1"/>
    <property type="molecule type" value="Genomic_DNA"/>
</dbReference>
<proteinExistence type="predicted"/>